<gene>
    <name evidence="2" type="ORF">ACFPPA_10875</name>
</gene>
<protein>
    <submittedName>
        <fullName evidence="2">Uncharacterized protein</fullName>
    </submittedName>
</protein>
<keyword evidence="3" id="KW-1185">Reference proteome</keyword>
<evidence type="ECO:0000256" key="1">
    <source>
        <dbReference type="SAM" id="MobiDB-lite"/>
    </source>
</evidence>
<dbReference type="RefSeq" id="WP_377319786.1">
    <property type="nucleotide sequence ID" value="NZ_JBHSNF010000002.1"/>
</dbReference>
<organism evidence="2 3">
    <name type="scientific">Rhodanobacter ginsengisoli</name>
    <dbReference type="NCBI Taxonomy" id="418646"/>
    <lineage>
        <taxon>Bacteria</taxon>
        <taxon>Pseudomonadati</taxon>
        <taxon>Pseudomonadota</taxon>
        <taxon>Gammaproteobacteria</taxon>
        <taxon>Lysobacterales</taxon>
        <taxon>Rhodanobacteraceae</taxon>
        <taxon>Rhodanobacter</taxon>
    </lineage>
</organism>
<feature type="region of interest" description="Disordered" evidence="1">
    <location>
        <begin position="1"/>
        <end position="24"/>
    </location>
</feature>
<evidence type="ECO:0000313" key="2">
    <source>
        <dbReference type="EMBL" id="MFC5526245.1"/>
    </source>
</evidence>
<sequence>MGDAASGERNTLDAGTPENSIGCPPPRIAICSPHKVGPGIRKFAMAIIPVHIRVVPPSYAVRVLSKDRTNAITTLDGGTEGVEGLE</sequence>
<evidence type="ECO:0000313" key="3">
    <source>
        <dbReference type="Proteomes" id="UP001596114"/>
    </source>
</evidence>
<reference evidence="3" key="1">
    <citation type="journal article" date="2019" name="Int. J. Syst. Evol. Microbiol.">
        <title>The Global Catalogue of Microorganisms (GCM) 10K type strain sequencing project: providing services to taxonomists for standard genome sequencing and annotation.</title>
        <authorList>
            <consortium name="The Broad Institute Genomics Platform"/>
            <consortium name="The Broad Institute Genome Sequencing Center for Infectious Disease"/>
            <person name="Wu L."/>
            <person name="Ma J."/>
        </authorList>
    </citation>
    <scope>NUCLEOTIDE SEQUENCE [LARGE SCALE GENOMIC DNA]</scope>
    <source>
        <strain evidence="3">CGMCC 1.16619</strain>
    </source>
</reference>
<comment type="caution">
    <text evidence="2">The sequence shown here is derived from an EMBL/GenBank/DDBJ whole genome shotgun (WGS) entry which is preliminary data.</text>
</comment>
<accession>A0ABW0QN72</accession>
<name>A0ABW0QN72_9GAMM</name>
<proteinExistence type="predicted"/>
<dbReference type="EMBL" id="JBHSNF010000002">
    <property type="protein sequence ID" value="MFC5526245.1"/>
    <property type="molecule type" value="Genomic_DNA"/>
</dbReference>
<dbReference type="Proteomes" id="UP001596114">
    <property type="component" value="Unassembled WGS sequence"/>
</dbReference>